<sequence length="264" mass="30538">MSNRSTPSRHRRRNDNQSSSASMQPEVATDSLDTAIAGRDATNSRSSTDTTETLRKLVERLHTMCGDTPKMIATFHEEMMKTREAHEKQLENLRGRVVGSDLKMKIAEEVLNKDIRPRLKSDVAAQIRSEIAQQVHDRVPLTYKDQLERNKAELRRLRDALLNSEARLLNSRFEEEDQEEVLNKIINADGQSSKLWPETLNHLWSYNCMSLCFLLLSLTFYLTVHDSKQLLQDYGLQPDNELESNYNTFMMYIGIKFRLVAIDF</sequence>
<gene>
    <name evidence="1" type="ORF">BDN72DRAFT_842529</name>
</gene>
<accession>A0ACD3ARA0</accession>
<dbReference type="EMBL" id="ML208365">
    <property type="protein sequence ID" value="TFK67846.1"/>
    <property type="molecule type" value="Genomic_DNA"/>
</dbReference>
<keyword evidence="2" id="KW-1185">Reference proteome</keyword>
<dbReference type="Proteomes" id="UP000308600">
    <property type="component" value="Unassembled WGS sequence"/>
</dbReference>
<protein>
    <submittedName>
        <fullName evidence="1">Uncharacterized protein</fullName>
    </submittedName>
</protein>
<reference evidence="1 2" key="1">
    <citation type="journal article" date="2019" name="Nat. Ecol. Evol.">
        <title>Megaphylogeny resolves global patterns of mushroom evolution.</title>
        <authorList>
            <person name="Varga T."/>
            <person name="Krizsan K."/>
            <person name="Foldi C."/>
            <person name="Dima B."/>
            <person name="Sanchez-Garcia M."/>
            <person name="Sanchez-Ramirez S."/>
            <person name="Szollosi G.J."/>
            <person name="Szarkandi J.G."/>
            <person name="Papp V."/>
            <person name="Albert L."/>
            <person name="Andreopoulos W."/>
            <person name="Angelini C."/>
            <person name="Antonin V."/>
            <person name="Barry K.W."/>
            <person name="Bougher N.L."/>
            <person name="Buchanan P."/>
            <person name="Buyck B."/>
            <person name="Bense V."/>
            <person name="Catcheside P."/>
            <person name="Chovatia M."/>
            <person name="Cooper J."/>
            <person name="Damon W."/>
            <person name="Desjardin D."/>
            <person name="Finy P."/>
            <person name="Geml J."/>
            <person name="Haridas S."/>
            <person name="Hughes K."/>
            <person name="Justo A."/>
            <person name="Karasinski D."/>
            <person name="Kautmanova I."/>
            <person name="Kiss B."/>
            <person name="Kocsube S."/>
            <person name="Kotiranta H."/>
            <person name="LaButti K.M."/>
            <person name="Lechner B.E."/>
            <person name="Liimatainen K."/>
            <person name="Lipzen A."/>
            <person name="Lukacs Z."/>
            <person name="Mihaltcheva S."/>
            <person name="Morgado L.N."/>
            <person name="Niskanen T."/>
            <person name="Noordeloos M.E."/>
            <person name="Ohm R.A."/>
            <person name="Ortiz-Santana B."/>
            <person name="Ovrebo C."/>
            <person name="Racz N."/>
            <person name="Riley R."/>
            <person name="Savchenko A."/>
            <person name="Shiryaev A."/>
            <person name="Soop K."/>
            <person name="Spirin V."/>
            <person name="Szebenyi C."/>
            <person name="Tomsovsky M."/>
            <person name="Tulloss R.E."/>
            <person name="Uehling J."/>
            <person name="Grigoriev I.V."/>
            <person name="Vagvolgyi C."/>
            <person name="Papp T."/>
            <person name="Martin F.M."/>
            <person name="Miettinen O."/>
            <person name="Hibbett D.S."/>
            <person name="Nagy L.G."/>
        </authorList>
    </citation>
    <scope>NUCLEOTIDE SEQUENCE [LARGE SCALE GENOMIC DNA]</scope>
    <source>
        <strain evidence="1 2">NL-1719</strain>
    </source>
</reference>
<name>A0ACD3ARA0_9AGAR</name>
<evidence type="ECO:0000313" key="2">
    <source>
        <dbReference type="Proteomes" id="UP000308600"/>
    </source>
</evidence>
<proteinExistence type="predicted"/>
<organism evidence="1 2">
    <name type="scientific">Pluteus cervinus</name>
    <dbReference type="NCBI Taxonomy" id="181527"/>
    <lineage>
        <taxon>Eukaryota</taxon>
        <taxon>Fungi</taxon>
        <taxon>Dikarya</taxon>
        <taxon>Basidiomycota</taxon>
        <taxon>Agaricomycotina</taxon>
        <taxon>Agaricomycetes</taxon>
        <taxon>Agaricomycetidae</taxon>
        <taxon>Agaricales</taxon>
        <taxon>Pluteineae</taxon>
        <taxon>Pluteaceae</taxon>
        <taxon>Pluteus</taxon>
    </lineage>
</organism>
<evidence type="ECO:0000313" key="1">
    <source>
        <dbReference type="EMBL" id="TFK67846.1"/>
    </source>
</evidence>